<organism evidence="1">
    <name type="scientific">marine metagenome</name>
    <dbReference type="NCBI Taxonomy" id="408172"/>
    <lineage>
        <taxon>unclassified sequences</taxon>
        <taxon>metagenomes</taxon>
        <taxon>ecological metagenomes</taxon>
    </lineage>
</organism>
<evidence type="ECO:0000313" key="1">
    <source>
        <dbReference type="EMBL" id="SVD71663.1"/>
    </source>
</evidence>
<evidence type="ECO:0008006" key="2">
    <source>
        <dbReference type="Google" id="ProtNLM"/>
    </source>
</evidence>
<protein>
    <recommendedName>
        <fullName evidence="2">DUF1116 domain-containing protein</fullName>
    </recommendedName>
</protein>
<dbReference type="InterPro" id="IPR009499">
    <property type="entry name" value="AllG-like"/>
</dbReference>
<dbReference type="InterPro" id="IPR024033">
    <property type="entry name" value="OXTCase_su_AllG_h-dom"/>
</dbReference>
<dbReference type="Pfam" id="PF06545">
    <property type="entry name" value="AllG"/>
    <property type="match status" value="1"/>
</dbReference>
<proteinExistence type="predicted"/>
<dbReference type="Gene3D" id="1.10.10.660">
    <property type="entry name" value="conserved protein of unknown function from Enterococcus faecalis V583"/>
    <property type="match status" value="1"/>
</dbReference>
<gene>
    <name evidence="1" type="ORF">METZ01_LOCUS424517</name>
</gene>
<feature type="non-terminal residue" evidence="1">
    <location>
        <position position="1"/>
    </location>
</feature>
<name>A0A382XL29_9ZZZZ</name>
<dbReference type="Gene3D" id="3.40.50.720">
    <property type="entry name" value="NAD(P)-binding Rossmann-like Domain"/>
    <property type="match status" value="1"/>
</dbReference>
<reference evidence="1" key="1">
    <citation type="submission" date="2018-05" db="EMBL/GenBank/DDBJ databases">
        <authorList>
            <person name="Lanie J.A."/>
            <person name="Ng W.-L."/>
            <person name="Kazmierczak K.M."/>
            <person name="Andrzejewski T.M."/>
            <person name="Davidsen T.M."/>
            <person name="Wayne K.J."/>
            <person name="Tettelin H."/>
            <person name="Glass J.I."/>
            <person name="Rusch D."/>
            <person name="Podicherti R."/>
            <person name="Tsui H.-C.T."/>
            <person name="Winkler M.E."/>
        </authorList>
    </citation>
    <scope>NUCLEOTIDE SEQUENCE</scope>
</reference>
<sequence length="193" mass="20837">VGLSLFADTLRSSETPVTDVNWRPPAESDQRLTETLRSIQKRNAAGHLNIIDEANRTAFQRMLDAQPALVDVAPAGEAIAGLDGKMLLHAGPPIEWPDMCGPMQSAILGAIRYESWAHTDTDAVAALENGEITLQPNHNFGAVGPMTGITSPSMPVFVVENRAFGNRAYCTINEGIGKVMRFGANDDIVIQRL</sequence>
<dbReference type="AlphaFoldDB" id="A0A382XL29"/>
<dbReference type="EMBL" id="UINC01168569">
    <property type="protein sequence ID" value="SVD71663.1"/>
    <property type="molecule type" value="Genomic_DNA"/>
</dbReference>
<accession>A0A382XL29</accession>
<feature type="non-terminal residue" evidence="1">
    <location>
        <position position="193"/>
    </location>
</feature>